<evidence type="ECO:0000313" key="2">
    <source>
        <dbReference type="EMBL" id="GCA63023.1"/>
    </source>
</evidence>
<gene>
    <name evidence="2" type="ORF">KIPB_007373</name>
</gene>
<feature type="region of interest" description="Disordered" evidence="1">
    <location>
        <begin position="1"/>
        <end position="203"/>
    </location>
</feature>
<dbReference type="Proteomes" id="UP000265618">
    <property type="component" value="Unassembled WGS sequence"/>
</dbReference>
<sequence length="245" mass="27372">MSESSASEAWPTYNEYILQGQGLSSPREEASKEGETEREDTSESYSWDSQYRTESTPSDVRREKADSASEDDTVGRESEDSDESREWASKLEGESEETNTPSVSESESEEWESEMDIAGRQYRLCDSVKSAVSSEVETQEESVTQSGTESSIATSSPTYSSTSSSPSGPPMLLMGYMQSQDILQEAARKKREKDTHEGLKVRVRRRRAVQESINKREREDMVVATKGAVKREGSSTIEEAQRVQV</sequence>
<feature type="compositionally biased region" description="Low complexity" evidence="1">
    <location>
        <begin position="132"/>
        <end position="166"/>
    </location>
</feature>
<reference evidence="2 3" key="1">
    <citation type="journal article" date="2018" name="PLoS ONE">
        <title>The draft genome of Kipferlia bialata reveals reductive genome evolution in fornicate parasites.</title>
        <authorList>
            <person name="Tanifuji G."/>
            <person name="Takabayashi S."/>
            <person name="Kume K."/>
            <person name="Takagi M."/>
            <person name="Nakayama T."/>
            <person name="Kamikawa R."/>
            <person name="Inagaki Y."/>
            <person name="Hashimoto T."/>
        </authorList>
    </citation>
    <scope>NUCLEOTIDE SEQUENCE [LARGE SCALE GENOMIC DNA]</scope>
    <source>
        <strain evidence="2">NY0173</strain>
    </source>
</reference>
<feature type="compositionally biased region" description="Polar residues" evidence="1">
    <location>
        <begin position="43"/>
        <end position="58"/>
    </location>
</feature>
<feature type="compositionally biased region" description="Basic and acidic residues" evidence="1">
    <location>
        <begin position="59"/>
        <end position="93"/>
    </location>
</feature>
<evidence type="ECO:0000313" key="3">
    <source>
        <dbReference type="Proteomes" id="UP000265618"/>
    </source>
</evidence>
<accession>A0A391NX05</accession>
<proteinExistence type="predicted"/>
<comment type="caution">
    <text evidence="2">The sequence shown here is derived from an EMBL/GenBank/DDBJ whole genome shotgun (WGS) entry which is preliminary data.</text>
</comment>
<feature type="compositionally biased region" description="Basic and acidic residues" evidence="1">
    <location>
        <begin position="26"/>
        <end position="41"/>
    </location>
</feature>
<protein>
    <submittedName>
        <fullName evidence="2">Uncharacterized protein</fullName>
    </submittedName>
</protein>
<evidence type="ECO:0000256" key="1">
    <source>
        <dbReference type="SAM" id="MobiDB-lite"/>
    </source>
</evidence>
<dbReference type="EMBL" id="BDIP01002066">
    <property type="protein sequence ID" value="GCA63023.1"/>
    <property type="molecule type" value="Genomic_DNA"/>
</dbReference>
<dbReference type="AlphaFoldDB" id="A0A391NX05"/>
<feature type="compositionally biased region" description="Acidic residues" evidence="1">
    <location>
        <begin position="106"/>
        <end position="115"/>
    </location>
</feature>
<organism evidence="2 3">
    <name type="scientific">Kipferlia bialata</name>
    <dbReference type="NCBI Taxonomy" id="797122"/>
    <lineage>
        <taxon>Eukaryota</taxon>
        <taxon>Metamonada</taxon>
        <taxon>Carpediemonas-like organisms</taxon>
        <taxon>Kipferlia</taxon>
    </lineage>
</organism>
<name>A0A391NX05_9EUKA</name>
<keyword evidence="3" id="KW-1185">Reference proteome</keyword>